<dbReference type="GO" id="GO:0003677">
    <property type="term" value="F:DNA binding"/>
    <property type="evidence" value="ECO:0007669"/>
    <property type="project" value="InterPro"/>
</dbReference>
<dbReference type="Pfam" id="PF05641">
    <property type="entry name" value="Agenet"/>
    <property type="match status" value="3"/>
</dbReference>
<reference evidence="6" key="2">
    <citation type="submission" date="2020-07" db="EMBL/GenBank/DDBJ databases">
        <authorList>
            <person name="Vera ALvarez R."/>
            <person name="Arias-Moreno D.M."/>
            <person name="Jimenez-Jacinto V."/>
            <person name="Jimenez-Bremont J.F."/>
            <person name="Swaminathan K."/>
            <person name="Moose S.P."/>
            <person name="Guerrero-Gonzalez M.L."/>
            <person name="Marino-Ramirez L."/>
            <person name="Landsman D."/>
            <person name="Rodriguez-Kessler M."/>
            <person name="Delgado-Sanchez P."/>
        </authorList>
    </citation>
    <scope>NUCLEOTIDE SEQUENCE</scope>
    <source>
        <tissue evidence="6">Cladode</tissue>
    </source>
</reference>
<feature type="compositionally biased region" description="Polar residues" evidence="4">
    <location>
        <begin position="1"/>
        <end position="12"/>
    </location>
</feature>
<feature type="domain" description="Agenet" evidence="5">
    <location>
        <begin position="275"/>
        <end position="331"/>
    </location>
</feature>
<feature type="region of interest" description="Disordered" evidence="4">
    <location>
        <begin position="1"/>
        <end position="42"/>
    </location>
</feature>
<feature type="compositionally biased region" description="Basic and acidic residues" evidence="4">
    <location>
        <begin position="604"/>
        <end position="613"/>
    </location>
</feature>
<dbReference type="InterPro" id="IPR014002">
    <property type="entry name" value="Agenet_dom_plant"/>
</dbReference>
<feature type="domain" description="Agenet" evidence="5">
    <location>
        <begin position="56"/>
        <end position="134"/>
    </location>
</feature>
<keyword evidence="1" id="KW-0813">Transport</keyword>
<protein>
    <recommendedName>
        <fullName evidence="5">Agenet domain-containing protein</fullName>
    </recommendedName>
</protein>
<feature type="compositionally biased region" description="Basic residues" evidence="4">
    <location>
        <begin position="496"/>
        <end position="505"/>
    </location>
</feature>
<feature type="compositionally biased region" description="Basic and acidic residues" evidence="4">
    <location>
        <begin position="834"/>
        <end position="845"/>
    </location>
</feature>
<dbReference type="CDD" id="cd20406">
    <property type="entry name" value="Tudor_Agenet_AtDUF_rpt2_4"/>
    <property type="match status" value="2"/>
</dbReference>
<dbReference type="PANTHER" id="PTHR31917">
    <property type="entry name" value="AGENET DOMAIN-CONTAINING PROTEIN-RELATED"/>
    <property type="match status" value="1"/>
</dbReference>
<feature type="compositionally biased region" description="Basic and acidic residues" evidence="4">
    <location>
        <begin position="364"/>
        <end position="375"/>
    </location>
</feature>
<keyword evidence="2" id="KW-0341">Growth regulation</keyword>
<feature type="compositionally biased region" description="Basic and acidic residues" evidence="4">
    <location>
        <begin position="582"/>
        <end position="593"/>
    </location>
</feature>
<feature type="region of interest" description="Disordered" evidence="4">
    <location>
        <begin position="734"/>
        <end position="758"/>
    </location>
</feature>
<dbReference type="InterPro" id="IPR007930">
    <property type="entry name" value="DUF724"/>
</dbReference>
<dbReference type="SMART" id="SM00743">
    <property type="entry name" value="Agenet"/>
    <property type="match status" value="4"/>
</dbReference>
<feature type="region of interest" description="Disordered" evidence="4">
    <location>
        <begin position="455"/>
        <end position="539"/>
    </location>
</feature>
<dbReference type="EMBL" id="GISG01286534">
    <property type="protein sequence ID" value="MBA4680336.1"/>
    <property type="molecule type" value="Transcribed_RNA"/>
</dbReference>
<name>A0A7C9B0X2_OPUST</name>
<feature type="domain" description="Agenet" evidence="5">
    <location>
        <begin position="138"/>
        <end position="195"/>
    </location>
</feature>
<evidence type="ECO:0000256" key="4">
    <source>
        <dbReference type="SAM" id="MobiDB-lite"/>
    </source>
</evidence>
<feature type="compositionally biased region" description="Polar residues" evidence="4">
    <location>
        <begin position="376"/>
        <end position="415"/>
    </location>
</feature>
<feature type="region of interest" description="Disordered" evidence="4">
    <location>
        <begin position="819"/>
        <end position="858"/>
    </location>
</feature>
<dbReference type="InterPro" id="IPR008395">
    <property type="entry name" value="Agenet-like_dom"/>
</dbReference>
<feature type="domain" description="Agenet" evidence="5">
    <location>
        <begin position="209"/>
        <end position="273"/>
    </location>
</feature>
<sequence length="1067" mass="118447">MNPKSPQSQKMRMQTKIKTKGLENRRQQHHPQLEPTTSTPTQFNFYHQNPPKPPYSLYPVGSQVEVTSDEDGFRGAWFVATVIHPPSFETPASESSSSSLFVEYKNLLAEENGCALLKEFVDVAFVRPKPPVDEEKDISFEVNDVVDAFFQDGWWTGVVTEVVERNSRYKVFFSNPPEELEFGSSDLRVHKNWVDGKWVRPEKERMRGLSLSPGAAVEVNIDPDNSPDVWFPAKFIKQFNNSFLVECQGSQQAGYTQKAVDSLHIRPSPPPSSKKSFSLLEKVDAFYDFRWLSGVVTKILADGRYIVYFKRTKKEKELSHADLRLHMEWTDGKWVHSSLDTPITSIPEKRLECAVNGGYKPARRADAKEDVREEINSSTVVKSCPNAQQTSGSGRTDNNSTMSSNRRIKQTSADVSSIYLKSSKRLNEKTASDAPLSPGSCKLRLKQTEGLHNGTSAVLDSATPAIPGKSLLKQSEDSNQSSAATENMEDDEKNPVRRKRGRPPKLHASEPDTVDQTPSGRSVLSPHGRPPKLQASEPDTVDHISNESCVFSPHGGAIVIGLTHNGKMIESVSGSSGHHKKGESSKAMKDEVNHSNTEAPHGSVGDEHQKDGEVTNLKRKRGRPPKVLFRVGSPKSKEAELVVVESKGSVLDTKDIAKAVNGGEPVAIAKAAGSNDSNPFRVTSRRRRQKRINDHLCGFHLLNGGRTIGRQAKRGPKSATEMIKAETIEPVKLVSSRSARRRSTKQVEPPTEDGGDYLRERAAKSLNNGIARDAEIVAGTSGDISDDDRPLSAWFEGAHSPPTADGRVPMAGTACQWNETGERHEGNNMQHSGQSKDKEEEKQDESSMAGNVHLDNDTPEMQDQTVVQSTAIVPVDNRELPFVKNSLIWQMIESMEVLKQIPQKPHFRPLYNCKEECREGLAIGNMVTFTSLVDRISRLQFGDPKSLLDGYLEALVDLEELGFTVAPVRDRLNALLSIKGRSEQAQNTATDIEIQIAEHDYEKSKIEEEIADIDKKIAELNEKRAVALSKKELKDAEMKLLQSNVDAVKDTLECAREEFEKLASSVW</sequence>
<accession>A0A7C9B0X2</accession>
<reference evidence="6" key="1">
    <citation type="journal article" date="2013" name="J. Plant Res.">
        <title>Effect of fungi and light on seed germination of three Opuntia species from semiarid lands of central Mexico.</title>
        <authorList>
            <person name="Delgado-Sanchez P."/>
            <person name="Jimenez-Bremont J.F."/>
            <person name="Guerrero-Gonzalez Mde L."/>
            <person name="Flores J."/>
        </authorList>
    </citation>
    <scope>NUCLEOTIDE SEQUENCE</scope>
    <source>
        <tissue evidence="6">Cladode</tissue>
    </source>
</reference>
<dbReference type="PRINTS" id="PR00929">
    <property type="entry name" value="ATHOOK"/>
</dbReference>
<evidence type="ECO:0000256" key="3">
    <source>
        <dbReference type="SAM" id="Coils"/>
    </source>
</evidence>
<dbReference type="Pfam" id="PF05266">
    <property type="entry name" value="DUF724"/>
    <property type="match status" value="1"/>
</dbReference>
<dbReference type="PANTHER" id="PTHR31917:SF153">
    <property type="entry name" value="DUF724 DOMAIN-CONTAINING PROTEIN 3-RELATED"/>
    <property type="match status" value="1"/>
</dbReference>
<dbReference type="AlphaFoldDB" id="A0A7C9B0X2"/>
<keyword evidence="3" id="KW-0175">Coiled coil</keyword>
<feature type="region of interest" description="Disordered" evidence="4">
    <location>
        <begin position="364"/>
        <end position="416"/>
    </location>
</feature>
<evidence type="ECO:0000259" key="5">
    <source>
        <dbReference type="SMART" id="SM00743"/>
    </source>
</evidence>
<proteinExistence type="predicted"/>
<feature type="region of interest" description="Disordered" evidence="4">
    <location>
        <begin position="569"/>
        <end position="630"/>
    </location>
</feature>
<evidence type="ECO:0000256" key="2">
    <source>
        <dbReference type="ARBA" id="ARBA00022604"/>
    </source>
</evidence>
<feature type="coiled-coil region" evidence="3">
    <location>
        <begin position="1003"/>
        <end position="1065"/>
    </location>
</feature>
<organism evidence="6">
    <name type="scientific">Opuntia streptacantha</name>
    <name type="common">Prickly pear cactus</name>
    <name type="synonym">Opuntia cardona</name>
    <dbReference type="NCBI Taxonomy" id="393608"/>
    <lineage>
        <taxon>Eukaryota</taxon>
        <taxon>Viridiplantae</taxon>
        <taxon>Streptophyta</taxon>
        <taxon>Embryophyta</taxon>
        <taxon>Tracheophyta</taxon>
        <taxon>Spermatophyta</taxon>
        <taxon>Magnoliopsida</taxon>
        <taxon>eudicotyledons</taxon>
        <taxon>Gunneridae</taxon>
        <taxon>Pentapetalae</taxon>
        <taxon>Caryophyllales</taxon>
        <taxon>Cactineae</taxon>
        <taxon>Cactaceae</taxon>
        <taxon>Opuntioideae</taxon>
        <taxon>Opuntia</taxon>
    </lineage>
</organism>
<dbReference type="CDD" id="cd20405">
    <property type="entry name" value="Tudor_Agenet_AtDUF_rpt1_3"/>
    <property type="match status" value="1"/>
</dbReference>
<evidence type="ECO:0000313" key="6">
    <source>
        <dbReference type="EMBL" id="MBA4680336.1"/>
    </source>
</evidence>
<dbReference type="InterPro" id="IPR017956">
    <property type="entry name" value="AT_hook_DNA-bd_motif"/>
</dbReference>
<evidence type="ECO:0000256" key="1">
    <source>
        <dbReference type="ARBA" id="ARBA00022448"/>
    </source>
</evidence>